<organism evidence="2 3">
    <name type="scientific">Lagenidium giganteum</name>
    <dbReference type="NCBI Taxonomy" id="4803"/>
    <lineage>
        <taxon>Eukaryota</taxon>
        <taxon>Sar</taxon>
        <taxon>Stramenopiles</taxon>
        <taxon>Oomycota</taxon>
        <taxon>Peronosporomycetes</taxon>
        <taxon>Pythiales</taxon>
        <taxon>Pythiaceae</taxon>
    </lineage>
</organism>
<feature type="compositionally biased region" description="Low complexity" evidence="1">
    <location>
        <begin position="682"/>
        <end position="692"/>
    </location>
</feature>
<dbReference type="SUPFAM" id="SSF56219">
    <property type="entry name" value="DNase I-like"/>
    <property type="match status" value="1"/>
</dbReference>
<proteinExistence type="predicted"/>
<dbReference type="AlphaFoldDB" id="A0AAV2YYR1"/>
<feature type="non-terminal residue" evidence="2">
    <location>
        <position position="701"/>
    </location>
</feature>
<keyword evidence="3" id="KW-1185">Reference proteome</keyword>
<dbReference type="EMBL" id="DAKRPA010000110">
    <property type="protein sequence ID" value="DAZ98318.1"/>
    <property type="molecule type" value="Genomic_DNA"/>
</dbReference>
<name>A0AAV2YYR1_9STRA</name>
<sequence>MHGSKDPTPVSEVAQLMEDDVHTADLATKQDQCTRDDAAMKSAEKIVDSCADPDQFVKLAVDNPMAANTAVMTEMAKLSTKVTELATLYFANRVFGATSPTKDVTFRVKWSANMKTRVPKIRVEVIAAIEELYTLGLEDRTRLTLALAFVELFLMCTAPLLFHNDRWIQRLTGQPVAWIPGHHTRFLHPNTLLALLRSDFGAVCRAQMIVGQWDGVLFDDLDELSLQTDVFDEDTAVAPAGHHGLPGIRRCFAKMVTTIADASSWNDVALRSVNTNGIKKNGHLLVSHLLAKHSLSCIQETKFRDSKQLATFQFHLDAAFNNKLFVSDAGATTLATATDFVLGDFNLALDPTLDASSNVVRPDRSRAACRAWLSTLGVVDAWRDHNPEARVYTGPQPRKNRLDYVFVSEQFVSVLFAGAKYFAPTHAGDHLAHQVSFRSARQLQGHGYWRFPAHLLEYPDIVRAIQQEAQTVLEQLHAADNPGRVWERWKRAAKRKIQHIQRQLREQDNSEVDTARAALDAAASLVRQNRDDDDAQHALETYRSCIERASCYNQDSKFDFHAQQMERSTRHFFRPLNTTLRRVTIEEVQQAGGTTSVDPLAISESFLNHWGSVMGDVERSTSPPTPPDPACQRQLRAIKHMRANAAPGLDGLTAGFYQTAPAVFGDCLSIVFNHQLQRSTLLPTSSSTTNSSEARCCPRNA</sequence>
<comment type="caution">
    <text evidence="2">The sequence shown here is derived from an EMBL/GenBank/DDBJ whole genome shotgun (WGS) entry which is preliminary data.</text>
</comment>
<dbReference type="Gene3D" id="3.60.10.10">
    <property type="entry name" value="Endonuclease/exonuclease/phosphatase"/>
    <property type="match status" value="1"/>
</dbReference>
<evidence type="ECO:0008006" key="4">
    <source>
        <dbReference type="Google" id="ProtNLM"/>
    </source>
</evidence>
<dbReference type="Proteomes" id="UP001146120">
    <property type="component" value="Unassembled WGS sequence"/>
</dbReference>
<gene>
    <name evidence="2" type="ORF">N0F65_008904</name>
</gene>
<evidence type="ECO:0000313" key="2">
    <source>
        <dbReference type="EMBL" id="DAZ98318.1"/>
    </source>
</evidence>
<feature type="region of interest" description="Disordered" evidence="1">
    <location>
        <begin position="682"/>
        <end position="701"/>
    </location>
</feature>
<reference evidence="2" key="2">
    <citation type="journal article" date="2023" name="Microbiol Resour">
        <title>Decontamination and Annotation of the Draft Genome Sequence of the Oomycete Lagenidium giganteum ARSEF 373.</title>
        <authorList>
            <person name="Morgan W.R."/>
            <person name="Tartar A."/>
        </authorList>
    </citation>
    <scope>NUCLEOTIDE SEQUENCE</scope>
    <source>
        <strain evidence="2">ARSEF 373</strain>
    </source>
</reference>
<reference evidence="2" key="1">
    <citation type="submission" date="2022-11" db="EMBL/GenBank/DDBJ databases">
        <authorList>
            <person name="Morgan W.R."/>
            <person name="Tartar A."/>
        </authorList>
    </citation>
    <scope>NUCLEOTIDE SEQUENCE</scope>
    <source>
        <strain evidence="2">ARSEF 373</strain>
    </source>
</reference>
<protein>
    <recommendedName>
        <fullName evidence="4">Endonuclease/exonuclease/phosphatase domain-containing protein</fullName>
    </recommendedName>
</protein>
<evidence type="ECO:0000256" key="1">
    <source>
        <dbReference type="SAM" id="MobiDB-lite"/>
    </source>
</evidence>
<accession>A0AAV2YYR1</accession>
<evidence type="ECO:0000313" key="3">
    <source>
        <dbReference type="Proteomes" id="UP001146120"/>
    </source>
</evidence>
<dbReference type="InterPro" id="IPR036691">
    <property type="entry name" value="Endo/exonu/phosph_ase_sf"/>
</dbReference>